<comment type="caution">
    <text evidence="1">The sequence shown here is derived from an EMBL/GenBank/DDBJ whole genome shotgun (WGS) entry which is preliminary data.</text>
</comment>
<evidence type="ECO:0000313" key="1">
    <source>
        <dbReference type="EMBL" id="OTF69868.1"/>
    </source>
</evidence>
<protein>
    <submittedName>
        <fullName evidence="1">Uncharacterized protein</fullName>
    </submittedName>
</protein>
<reference evidence="1 2" key="1">
    <citation type="submission" date="2017-03" db="EMBL/GenBank/DDBJ databases">
        <title>Genome Survey of Euroglyphus maynei.</title>
        <authorList>
            <person name="Arlian L.G."/>
            <person name="Morgan M.S."/>
            <person name="Rider S.D."/>
        </authorList>
    </citation>
    <scope>NUCLEOTIDE SEQUENCE [LARGE SCALE GENOMIC DNA]</scope>
    <source>
        <strain evidence="1">Arlian Lab</strain>
        <tissue evidence="1">Whole body</tissue>
    </source>
</reference>
<name>A0A1Y3APN4_EURMA</name>
<dbReference type="AlphaFoldDB" id="A0A1Y3APN4"/>
<keyword evidence="2" id="KW-1185">Reference proteome</keyword>
<dbReference type="EMBL" id="MUJZ01068452">
    <property type="protein sequence ID" value="OTF69868.1"/>
    <property type="molecule type" value="Genomic_DNA"/>
</dbReference>
<evidence type="ECO:0000313" key="2">
    <source>
        <dbReference type="Proteomes" id="UP000194236"/>
    </source>
</evidence>
<dbReference type="Proteomes" id="UP000194236">
    <property type="component" value="Unassembled WGS sequence"/>
</dbReference>
<gene>
    <name evidence="1" type="ORF">BLA29_013444</name>
</gene>
<sequence>MATNREEYIAVQGSSKDVDEYQRRTKTLIKKINLAEFNLFRRQLPTKFEEIEDLYVEYSDTVAESINEDKNDEEIEKLMEHKEKVDRMFSYIKALQSIKHHIAEFDADQLTSAGFEDLRDAIKQVKSIQQQFPHAETHQRDLIRKW</sequence>
<proteinExistence type="predicted"/>
<organism evidence="1 2">
    <name type="scientific">Euroglyphus maynei</name>
    <name type="common">Mayne's house dust mite</name>
    <dbReference type="NCBI Taxonomy" id="6958"/>
    <lineage>
        <taxon>Eukaryota</taxon>
        <taxon>Metazoa</taxon>
        <taxon>Ecdysozoa</taxon>
        <taxon>Arthropoda</taxon>
        <taxon>Chelicerata</taxon>
        <taxon>Arachnida</taxon>
        <taxon>Acari</taxon>
        <taxon>Acariformes</taxon>
        <taxon>Sarcoptiformes</taxon>
        <taxon>Astigmata</taxon>
        <taxon>Psoroptidia</taxon>
        <taxon>Analgoidea</taxon>
        <taxon>Pyroglyphidae</taxon>
        <taxon>Pyroglyphinae</taxon>
        <taxon>Euroglyphus</taxon>
    </lineage>
</organism>
<accession>A0A1Y3APN4</accession>
<feature type="non-terminal residue" evidence="1">
    <location>
        <position position="146"/>
    </location>
</feature>